<evidence type="ECO:0000313" key="2">
    <source>
        <dbReference type="EMBL" id="OAF62097.1"/>
    </source>
</evidence>
<evidence type="ECO:0000256" key="1">
    <source>
        <dbReference type="SAM" id="MobiDB-lite"/>
    </source>
</evidence>
<dbReference type="AlphaFoldDB" id="A0A177AJ49"/>
<reference evidence="2" key="1">
    <citation type="submission" date="2016-03" db="EMBL/GenBank/DDBJ databases">
        <title>Updated assembly of Pseudogymnoascus destructans, the fungus causing white-nose syndrome of bats.</title>
        <authorList>
            <person name="Palmer J.M."/>
            <person name="Drees K.P."/>
            <person name="Foster J.T."/>
            <person name="Lindner D.L."/>
        </authorList>
    </citation>
    <scope>NUCLEOTIDE SEQUENCE [LARGE SCALE GENOMIC DNA]</scope>
    <source>
        <strain evidence="2">20631-21</strain>
    </source>
</reference>
<dbReference type="VEuPathDB" id="FungiDB:GMDG_07146"/>
<feature type="compositionally biased region" description="Low complexity" evidence="1">
    <location>
        <begin position="1"/>
        <end position="10"/>
    </location>
</feature>
<organism evidence="2">
    <name type="scientific">Pseudogymnoascus destructans</name>
    <dbReference type="NCBI Taxonomy" id="655981"/>
    <lineage>
        <taxon>Eukaryota</taxon>
        <taxon>Fungi</taxon>
        <taxon>Dikarya</taxon>
        <taxon>Ascomycota</taxon>
        <taxon>Pezizomycotina</taxon>
        <taxon>Leotiomycetes</taxon>
        <taxon>Thelebolales</taxon>
        <taxon>Thelebolaceae</taxon>
        <taxon>Pseudogymnoascus</taxon>
    </lineage>
</organism>
<dbReference type="GeneID" id="36284762"/>
<protein>
    <submittedName>
        <fullName evidence="2">Uncharacterized protein</fullName>
    </submittedName>
</protein>
<dbReference type="EMBL" id="KV441388">
    <property type="protein sequence ID" value="OAF62097.1"/>
    <property type="molecule type" value="Genomic_DNA"/>
</dbReference>
<name>A0A177AJ49_9PEZI</name>
<dbReference type="Proteomes" id="UP000077154">
    <property type="component" value="Unassembled WGS sequence"/>
</dbReference>
<gene>
    <name evidence="2" type="ORF">VC83_01674</name>
</gene>
<accession>A0A177AJ49</accession>
<proteinExistence type="predicted"/>
<feature type="region of interest" description="Disordered" evidence="1">
    <location>
        <begin position="1"/>
        <end position="26"/>
    </location>
</feature>
<feature type="region of interest" description="Disordered" evidence="1">
    <location>
        <begin position="135"/>
        <end position="165"/>
    </location>
</feature>
<sequence>MSQRNPESGPQSPPPPYSAPAITQTPLSSLQYNEAILQCQDTTLEIDKPGINTRQSSYNNEKLNCQCERHARETEELDLLTPKHEICKEDGEWKWETKREDIKRKWATKKADVKQKWEKAKDDMRLKWATRTKGDGAHSYAPLNENVKGSGDRSGPNVISGKNAKSKENVRYTRAALSGNTDTTLLAAMVSVALFASFVF</sequence>
<dbReference type="OrthoDB" id="3439237at2759"/>
<dbReference type="RefSeq" id="XP_024327371.1">
    <property type="nucleotide sequence ID" value="XM_024465348.1"/>
</dbReference>